<evidence type="ECO:0000313" key="2">
    <source>
        <dbReference type="EMBL" id="OBZ66634.1"/>
    </source>
</evidence>
<dbReference type="EMBL" id="LUGG01000029">
    <property type="protein sequence ID" value="OBZ66634.1"/>
    <property type="molecule type" value="Genomic_DNA"/>
</dbReference>
<name>A0A1C7LUW7_GRIFR</name>
<accession>A0A1C7LUW7</accession>
<keyword evidence="1" id="KW-0812">Transmembrane</keyword>
<comment type="caution">
    <text evidence="2">The sequence shown here is derived from an EMBL/GenBank/DDBJ whole genome shotgun (WGS) entry which is preliminary data.</text>
</comment>
<evidence type="ECO:0000256" key="1">
    <source>
        <dbReference type="SAM" id="Phobius"/>
    </source>
</evidence>
<evidence type="ECO:0000313" key="3">
    <source>
        <dbReference type="Proteomes" id="UP000092993"/>
    </source>
</evidence>
<organism evidence="2 3">
    <name type="scientific">Grifola frondosa</name>
    <name type="common">Maitake</name>
    <name type="synonym">Polyporus frondosus</name>
    <dbReference type="NCBI Taxonomy" id="5627"/>
    <lineage>
        <taxon>Eukaryota</taxon>
        <taxon>Fungi</taxon>
        <taxon>Dikarya</taxon>
        <taxon>Basidiomycota</taxon>
        <taxon>Agaricomycotina</taxon>
        <taxon>Agaricomycetes</taxon>
        <taxon>Polyporales</taxon>
        <taxon>Grifolaceae</taxon>
        <taxon>Grifola</taxon>
    </lineage>
</organism>
<dbReference type="Proteomes" id="UP000092993">
    <property type="component" value="Unassembled WGS sequence"/>
</dbReference>
<feature type="transmembrane region" description="Helical" evidence="1">
    <location>
        <begin position="169"/>
        <end position="187"/>
    </location>
</feature>
<sequence>MDTHPAVDIYSSHYVNHSSLSTVNVGGCCCTIRDLMSTFQVTLIESNVHTCSTVDKKLHRHASLSAFHIQKASDMLDRWYHEAFVRTHLKPTLFPGGSTLAEGHDLTIQIPCNTCKSCRIHCFQNCRKILAGFLPGFTVPSLISRATYKQSSNKFSPSKTRWVVESRRLSAAVFHLVSAILVILSNLCSLEG</sequence>
<dbReference type="AlphaFoldDB" id="A0A1C7LUW7"/>
<keyword evidence="1" id="KW-1133">Transmembrane helix</keyword>
<reference evidence="2 3" key="1">
    <citation type="submission" date="2016-03" db="EMBL/GenBank/DDBJ databases">
        <title>Whole genome sequencing of Grifola frondosa 9006-11.</title>
        <authorList>
            <person name="Min B."/>
            <person name="Park H."/>
            <person name="Kim J.-G."/>
            <person name="Cho H."/>
            <person name="Oh Y.-L."/>
            <person name="Kong W.-S."/>
            <person name="Choi I.-G."/>
        </authorList>
    </citation>
    <scope>NUCLEOTIDE SEQUENCE [LARGE SCALE GENOMIC DNA]</scope>
    <source>
        <strain evidence="2 3">9006-11</strain>
    </source>
</reference>
<gene>
    <name evidence="2" type="ORF">A0H81_13392</name>
</gene>
<proteinExistence type="predicted"/>
<feature type="transmembrane region" description="Helical" evidence="1">
    <location>
        <begin position="129"/>
        <end position="148"/>
    </location>
</feature>
<keyword evidence="1" id="KW-0472">Membrane</keyword>
<protein>
    <submittedName>
        <fullName evidence="2">Uncharacterized protein</fullName>
    </submittedName>
</protein>
<keyword evidence="3" id="KW-1185">Reference proteome</keyword>